<dbReference type="InterPro" id="IPR021054">
    <property type="entry name" value="Cell_wall_mannoprotein_1"/>
</dbReference>
<organism evidence="2 3">
    <name type="scientific">Hypsizygus marmoreus</name>
    <name type="common">White beech mushroom</name>
    <name type="synonym">Agaricus marmoreus</name>
    <dbReference type="NCBI Taxonomy" id="39966"/>
    <lineage>
        <taxon>Eukaryota</taxon>
        <taxon>Fungi</taxon>
        <taxon>Dikarya</taxon>
        <taxon>Basidiomycota</taxon>
        <taxon>Agaricomycotina</taxon>
        <taxon>Agaricomycetes</taxon>
        <taxon>Agaricomycetidae</taxon>
        <taxon>Agaricales</taxon>
        <taxon>Tricholomatineae</taxon>
        <taxon>Lyophyllaceae</taxon>
        <taxon>Hypsizygus</taxon>
    </lineage>
</organism>
<dbReference type="Proteomes" id="UP000076154">
    <property type="component" value="Unassembled WGS sequence"/>
</dbReference>
<dbReference type="AlphaFoldDB" id="A0A369J698"/>
<dbReference type="OrthoDB" id="3485059at2759"/>
<evidence type="ECO:0000313" key="2">
    <source>
        <dbReference type="EMBL" id="RDB17468.1"/>
    </source>
</evidence>
<protein>
    <submittedName>
        <fullName evidence="2">Uncharacterized protein</fullName>
    </submittedName>
</protein>
<evidence type="ECO:0000256" key="1">
    <source>
        <dbReference type="SAM" id="SignalP"/>
    </source>
</evidence>
<keyword evidence="3" id="KW-1185">Reference proteome</keyword>
<keyword evidence="1" id="KW-0732">Signal</keyword>
<accession>A0A369J698</accession>
<feature type="chain" id="PRO_5016620511" evidence="1">
    <location>
        <begin position="20"/>
        <end position="177"/>
    </location>
</feature>
<feature type="signal peptide" evidence="1">
    <location>
        <begin position="1"/>
        <end position="19"/>
    </location>
</feature>
<dbReference type="PANTHER" id="PTHR38123">
    <property type="entry name" value="CELL WALL SERINE-THREONINE-RICH GALACTOMANNOPROTEIN MP1 (AFU_ORTHOLOGUE AFUA_4G03240)"/>
    <property type="match status" value="1"/>
</dbReference>
<name>A0A369J698_HYPMA</name>
<dbReference type="GO" id="GO:0005576">
    <property type="term" value="C:extracellular region"/>
    <property type="evidence" value="ECO:0007669"/>
    <property type="project" value="TreeGrafter"/>
</dbReference>
<dbReference type="Gene3D" id="1.20.1280.140">
    <property type="match status" value="1"/>
</dbReference>
<evidence type="ECO:0000313" key="3">
    <source>
        <dbReference type="Proteomes" id="UP000076154"/>
    </source>
</evidence>
<gene>
    <name evidence="2" type="ORF">Hypma_001609</name>
</gene>
<dbReference type="PANTHER" id="PTHR38123:SF1">
    <property type="entry name" value="HYDROPHOBIC SURFACE BINDING PROTEIN"/>
    <property type="match status" value="1"/>
</dbReference>
<sequence>MKFHSLLFAVASIIFAAVAANVNDIKADVAKISSLVTSLDRSVNDFPATGGTLSQGINIGSNVINLGSGLDKGTVDVKATPPFSEADAKAILGSFKSLLPTVLHLLANIITKKSAFEHLPFPGIAGLVRDALVKLHASTSAFENALIASDPGSVKGEAEAAKASVDAAFANAIKAFS</sequence>
<comment type="caution">
    <text evidence="2">The sequence shown here is derived from an EMBL/GenBank/DDBJ whole genome shotgun (WGS) entry which is preliminary data.</text>
</comment>
<dbReference type="Pfam" id="PF12296">
    <property type="entry name" value="HsbA"/>
    <property type="match status" value="1"/>
</dbReference>
<dbReference type="InParanoid" id="A0A369J698"/>
<proteinExistence type="predicted"/>
<dbReference type="EMBL" id="LUEZ02000112">
    <property type="protein sequence ID" value="RDB17468.1"/>
    <property type="molecule type" value="Genomic_DNA"/>
</dbReference>
<reference evidence="2" key="1">
    <citation type="submission" date="2018-04" db="EMBL/GenBank/DDBJ databases">
        <title>Whole genome sequencing of Hypsizygus marmoreus.</title>
        <authorList>
            <person name="Choi I.-G."/>
            <person name="Min B."/>
            <person name="Kim J.-G."/>
            <person name="Kim S."/>
            <person name="Oh Y.-L."/>
            <person name="Kong W.-S."/>
            <person name="Park H."/>
            <person name="Jeong J."/>
            <person name="Song E.-S."/>
        </authorList>
    </citation>
    <scope>NUCLEOTIDE SEQUENCE [LARGE SCALE GENOMIC DNA]</scope>
    <source>
        <strain evidence="2">51987-8</strain>
    </source>
</reference>